<gene>
    <name evidence="1" type="ORF">S06H3_48313</name>
</gene>
<name>X1NBT9_9ZZZZ</name>
<protein>
    <submittedName>
        <fullName evidence="1">Uncharacterized protein</fullName>
    </submittedName>
</protein>
<proteinExistence type="predicted"/>
<feature type="non-terminal residue" evidence="1">
    <location>
        <position position="74"/>
    </location>
</feature>
<dbReference type="AlphaFoldDB" id="X1NBT9"/>
<reference evidence="1" key="1">
    <citation type="journal article" date="2014" name="Front. Microbiol.">
        <title>High frequency of phylogenetically diverse reductive dehalogenase-homologous genes in deep subseafloor sedimentary metagenomes.</title>
        <authorList>
            <person name="Kawai M."/>
            <person name="Futagami T."/>
            <person name="Toyoda A."/>
            <person name="Takaki Y."/>
            <person name="Nishi S."/>
            <person name="Hori S."/>
            <person name="Arai W."/>
            <person name="Tsubouchi T."/>
            <person name="Morono Y."/>
            <person name="Uchiyama I."/>
            <person name="Ito T."/>
            <person name="Fujiyama A."/>
            <person name="Inagaki F."/>
            <person name="Takami H."/>
        </authorList>
    </citation>
    <scope>NUCLEOTIDE SEQUENCE</scope>
    <source>
        <strain evidence="1">Expedition CK06-06</strain>
    </source>
</reference>
<accession>X1NBT9</accession>
<comment type="caution">
    <text evidence="1">The sequence shown here is derived from an EMBL/GenBank/DDBJ whole genome shotgun (WGS) entry which is preliminary data.</text>
</comment>
<sequence length="74" mass="8452">MPDLWENIGGGTTADVARNETPGQTYFRNLLELRDKGRAGYMAMYPETFDPSWSDPNVDREGEAEVAWRCARRI</sequence>
<evidence type="ECO:0000313" key="1">
    <source>
        <dbReference type="EMBL" id="GAI41093.1"/>
    </source>
</evidence>
<dbReference type="EMBL" id="BARV01030417">
    <property type="protein sequence ID" value="GAI41093.1"/>
    <property type="molecule type" value="Genomic_DNA"/>
</dbReference>
<organism evidence="1">
    <name type="scientific">marine sediment metagenome</name>
    <dbReference type="NCBI Taxonomy" id="412755"/>
    <lineage>
        <taxon>unclassified sequences</taxon>
        <taxon>metagenomes</taxon>
        <taxon>ecological metagenomes</taxon>
    </lineage>
</organism>